<keyword evidence="3" id="KW-1185">Reference proteome</keyword>
<sequence length="261" mass="30725">MNKRMLVSCMFALVLIFLTAYDRYLYDVLFFDPEAPDIRGNHQAIQDILGEIHNKYNIWESSFSYIGIFFPLIVVFPYAASYLEEKNQKFHYFIQTRKSFDHYVRNKFLAATLTGGLAIFIPEFIFYAIISIFFNNDADSPYRQLQEEGIFYTLFNTQPELYIWIKFLTHFLLGACFACIALCLSTFVKKKAIVYVGPFLIFGIWEITAGAILDQYQFSPSTWYDLWPEVSPFYVYGSMITILITGYVIFIWRTRRVRIDD</sequence>
<feature type="transmembrane region" description="Helical" evidence="1">
    <location>
        <begin position="63"/>
        <end position="83"/>
    </location>
</feature>
<keyword evidence="1" id="KW-1133">Transmembrane helix</keyword>
<dbReference type="RefSeq" id="WP_130158822.1">
    <property type="nucleotide sequence ID" value="NZ_CP134501.1"/>
</dbReference>
<keyword evidence="1" id="KW-0812">Transmembrane</keyword>
<feature type="transmembrane region" description="Helical" evidence="1">
    <location>
        <begin position="161"/>
        <end position="185"/>
    </location>
</feature>
<evidence type="ECO:0008006" key="4">
    <source>
        <dbReference type="Google" id="ProtNLM"/>
    </source>
</evidence>
<name>A0ABY9WCE0_9BACI</name>
<keyword evidence="1" id="KW-0472">Membrane</keyword>
<accession>A0ABY9WCE0</accession>
<reference evidence="2 3" key="1">
    <citation type="submission" date="2023-09" db="EMBL/GenBank/DDBJ databases">
        <title>Different Types of Thermotolerant Ring-Cleaving Dioxygenases derived from Aeribacillus composti HB-1 applied for multiple aromatic hydrocarbons removal.</title>
        <authorList>
            <person name="Cao L."/>
            <person name="Li M."/>
            <person name="Ma T."/>
        </authorList>
    </citation>
    <scope>NUCLEOTIDE SEQUENCE [LARGE SCALE GENOMIC DNA]</scope>
    <source>
        <strain evidence="2 3">HB-1</strain>
    </source>
</reference>
<dbReference type="GeneID" id="301124518"/>
<evidence type="ECO:0000313" key="3">
    <source>
        <dbReference type="Proteomes" id="UP001303701"/>
    </source>
</evidence>
<organism evidence="2 3">
    <name type="scientific">Aeribacillus composti</name>
    <dbReference type="NCBI Taxonomy" id="1868734"/>
    <lineage>
        <taxon>Bacteria</taxon>
        <taxon>Bacillati</taxon>
        <taxon>Bacillota</taxon>
        <taxon>Bacilli</taxon>
        <taxon>Bacillales</taxon>
        <taxon>Bacillaceae</taxon>
        <taxon>Aeribacillus</taxon>
    </lineage>
</organism>
<feature type="transmembrane region" description="Helical" evidence="1">
    <location>
        <begin position="108"/>
        <end position="134"/>
    </location>
</feature>
<evidence type="ECO:0000256" key="1">
    <source>
        <dbReference type="SAM" id="Phobius"/>
    </source>
</evidence>
<evidence type="ECO:0000313" key="2">
    <source>
        <dbReference type="EMBL" id="WNF33338.1"/>
    </source>
</evidence>
<feature type="transmembrane region" description="Helical" evidence="1">
    <location>
        <begin position="192"/>
        <end position="213"/>
    </location>
</feature>
<dbReference type="Proteomes" id="UP001303701">
    <property type="component" value="Chromosome"/>
</dbReference>
<protein>
    <recommendedName>
        <fullName evidence="4">ABC-2 type transport system permease protein</fullName>
    </recommendedName>
</protein>
<feature type="transmembrane region" description="Helical" evidence="1">
    <location>
        <begin position="233"/>
        <end position="252"/>
    </location>
</feature>
<dbReference type="EMBL" id="CP134501">
    <property type="protein sequence ID" value="WNF33338.1"/>
    <property type="molecule type" value="Genomic_DNA"/>
</dbReference>
<gene>
    <name evidence="2" type="ORF">RI196_01030</name>
</gene>
<proteinExistence type="predicted"/>